<dbReference type="InterPro" id="IPR011990">
    <property type="entry name" value="TPR-like_helical_dom_sf"/>
</dbReference>
<dbReference type="Proteomes" id="UP001501578">
    <property type="component" value="Unassembled WGS sequence"/>
</dbReference>
<evidence type="ECO:0000313" key="2">
    <source>
        <dbReference type="Proteomes" id="UP001501578"/>
    </source>
</evidence>
<dbReference type="RefSeq" id="WP_343947888.1">
    <property type="nucleotide sequence ID" value="NZ_BAAAHQ010000001.1"/>
</dbReference>
<gene>
    <name evidence="1" type="ORF">GCM10009560_03930</name>
</gene>
<dbReference type="EMBL" id="BAAAHQ010000001">
    <property type="protein sequence ID" value="GAA0912788.1"/>
    <property type="molecule type" value="Genomic_DNA"/>
</dbReference>
<dbReference type="SUPFAM" id="SSF48452">
    <property type="entry name" value="TPR-like"/>
    <property type="match status" value="1"/>
</dbReference>
<organism evidence="1 2">
    <name type="scientific">Nonomuraea longicatena</name>
    <dbReference type="NCBI Taxonomy" id="83682"/>
    <lineage>
        <taxon>Bacteria</taxon>
        <taxon>Bacillati</taxon>
        <taxon>Actinomycetota</taxon>
        <taxon>Actinomycetes</taxon>
        <taxon>Streptosporangiales</taxon>
        <taxon>Streptosporangiaceae</taxon>
        <taxon>Nonomuraea</taxon>
    </lineage>
</organism>
<dbReference type="Gene3D" id="1.25.40.10">
    <property type="entry name" value="Tetratricopeptide repeat domain"/>
    <property type="match status" value="1"/>
</dbReference>
<evidence type="ECO:0000313" key="1">
    <source>
        <dbReference type="EMBL" id="GAA0912788.1"/>
    </source>
</evidence>
<reference evidence="1 2" key="1">
    <citation type="journal article" date="2019" name="Int. J. Syst. Evol. Microbiol.">
        <title>The Global Catalogue of Microorganisms (GCM) 10K type strain sequencing project: providing services to taxonomists for standard genome sequencing and annotation.</title>
        <authorList>
            <consortium name="The Broad Institute Genomics Platform"/>
            <consortium name="The Broad Institute Genome Sequencing Center for Infectious Disease"/>
            <person name="Wu L."/>
            <person name="Ma J."/>
        </authorList>
    </citation>
    <scope>NUCLEOTIDE SEQUENCE [LARGE SCALE GENOMIC DNA]</scope>
    <source>
        <strain evidence="1 2">JCM 11136</strain>
    </source>
</reference>
<name>A0ABN1NMN4_9ACTN</name>
<sequence>MARYGFDDKVRREAVGAASVEGLLAYAMSRPRWAALRGARRAVAMARDLAAADPQAYTGLLSRALRTTAGLLLRRRRPEEALPLAEEAVVLARRAGGAPLVVSLACLAQVLEALDRYGEAAAASSQAAREAADDEE</sequence>
<comment type="caution">
    <text evidence="1">The sequence shown here is derived from an EMBL/GenBank/DDBJ whole genome shotgun (WGS) entry which is preliminary data.</text>
</comment>
<keyword evidence="2" id="KW-1185">Reference proteome</keyword>
<accession>A0ABN1NMN4</accession>
<protein>
    <submittedName>
        <fullName evidence="1">Uncharacterized protein</fullName>
    </submittedName>
</protein>
<proteinExistence type="predicted"/>